<organism evidence="1 2">
    <name type="scientific">Crotalaria pallida</name>
    <name type="common">Smooth rattlebox</name>
    <name type="synonym">Crotalaria striata</name>
    <dbReference type="NCBI Taxonomy" id="3830"/>
    <lineage>
        <taxon>Eukaryota</taxon>
        <taxon>Viridiplantae</taxon>
        <taxon>Streptophyta</taxon>
        <taxon>Embryophyta</taxon>
        <taxon>Tracheophyta</taxon>
        <taxon>Spermatophyta</taxon>
        <taxon>Magnoliopsida</taxon>
        <taxon>eudicotyledons</taxon>
        <taxon>Gunneridae</taxon>
        <taxon>Pentapetalae</taxon>
        <taxon>rosids</taxon>
        <taxon>fabids</taxon>
        <taxon>Fabales</taxon>
        <taxon>Fabaceae</taxon>
        <taxon>Papilionoideae</taxon>
        <taxon>50 kb inversion clade</taxon>
        <taxon>genistoids sensu lato</taxon>
        <taxon>core genistoids</taxon>
        <taxon>Crotalarieae</taxon>
        <taxon>Crotalaria</taxon>
    </lineage>
</organism>
<dbReference type="EMBL" id="JAYWIO010000002">
    <property type="protein sequence ID" value="KAK7281895.1"/>
    <property type="molecule type" value="Genomic_DNA"/>
</dbReference>
<keyword evidence="2" id="KW-1185">Reference proteome</keyword>
<protein>
    <submittedName>
        <fullName evidence="1">Uncharacterized protein</fullName>
    </submittedName>
</protein>
<dbReference type="AlphaFoldDB" id="A0AAN9FYT1"/>
<sequence>MMLVELPQQSITFDCDIYVISYMQMWDEVKTYEEGLTMPYFTKIQVTNMRCKLLCEWAMHPKNGHKSVILHKAIRNR</sequence>
<evidence type="ECO:0000313" key="2">
    <source>
        <dbReference type="Proteomes" id="UP001372338"/>
    </source>
</evidence>
<dbReference type="InterPro" id="IPR038765">
    <property type="entry name" value="Papain-like_cys_pep_sf"/>
</dbReference>
<accession>A0AAN9FYT1</accession>
<gene>
    <name evidence="1" type="ORF">RIF29_10253</name>
</gene>
<dbReference type="Proteomes" id="UP001372338">
    <property type="component" value="Unassembled WGS sequence"/>
</dbReference>
<evidence type="ECO:0000313" key="1">
    <source>
        <dbReference type="EMBL" id="KAK7281895.1"/>
    </source>
</evidence>
<reference evidence="1 2" key="1">
    <citation type="submission" date="2024-01" db="EMBL/GenBank/DDBJ databases">
        <title>The genomes of 5 underutilized Papilionoideae crops provide insights into root nodulation and disease resistanc.</title>
        <authorList>
            <person name="Yuan L."/>
        </authorList>
    </citation>
    <scope>NUCLEOTIDE SEQUENCE [LARGE SCALE GENOMIC DNA]</scope>
    <source>
        <strain evidence="1">ZHUSHIDOU_FW_LH</strain>
        <tissue evidence="1">Leaf</tissue>
    </source>
</reference>
<proteinExistence type="predicted"/>
<dbReference type="SUPFAM" id="SSF54001">
    <property type="entry name" value="Cysteine proteinases"/>
    <property type="match status" value="1"/>
</dbReference>
<comment type="caution">
    <text evidence="1">The sequence shown here is derived from an EMBL/GenBank/DDBJ whole genome shotgun (WGS) entry which is preliminary data.</text>
</comment>
<name>A0AAN9FYT1_CROPI</name>